<dbReference type="InterPro" id="IPR019665">
    <property type="entry name" value="OxRdtase/DH_put_Rossmann_dom"/>
</dbReference>
<comment type="caution">
    <text evidence="3">The sequence shown here is derived from an EMBL/GenBank/DDBJ whole genome shotgun (WGS) entry which is preliminary data.</text>
</comment>
<dbReference type="Pfam" id="PF10727">
    <property type="entry name" value="Rossmann-like"/>
    <property type="match status" value="1"/>
</dbReference>
<dbReference type="InterPro" id="IPR037108">
    <property type="entry name" value="TM1727-like_C_sf"/>
</dbReference>
<dbReference type="Gene3D" id="3.40.50.720">
    <property type="entry name" value="NAD(P)-binding Rossmann-like Domain"/>
    <property type="match status" value="1"/>
</dbReference>
<sequence length="253" mass="28855">MTSIVIFGTGNVAKHLFEAFQLIEDFKVIQIYNHSRTSLQYFEDKAATTTLLEEVVEADIYLLALKDDVLQQTAKHLSYRKALMAHTSGANSIEIFKDFDRYGLFYPLQTFSKNRHLDLSNVPLCIESNNENDLDLLEKLASKISSNIYKISFQQRKALHVAAVFANNFVNYLYTEAEEIAKNNDVPFEILHPLIIETAAKITQLSPKEAQTGPAKRNDLEVITAHLKLLNTEQKEIYQLLTKSIQHLHGKEL</sequence>
<evidence type="ECO:0000259" key="2">
    <source>
        <dbReference type="Pfam" id="PF10728"/>
    </source>
</evidence>
<dbReference type="PANTHER" id="PTHR40459:SF1">
    <property type="entry name" value="CONSERVED HYPOTHETICAL ALANINE AND LEUCINE RICH PROTEIN"/>
    <property type="match status" value="1"/>
</dbReference>
<dbReference type="RefSeq" id="WP_236133618.1">
    <property type="nucleotide sequence ID" value="NZ_JAKGTH010000008.1"/>
</dbReference>
<dbReference type="EMBL" id="JAKGTH010000008">
    <property type="protein sequence ID" value="MCF4101464.1"/>
    <property type="molecule type" value="Genomic_DNA"/>
</dbReference>
<dbReference type="Gene3D" id="1.10.1040.20">
    <property type="entry name" value="ProC-like, C-terminal domain"/>
    <property type="match status" value="1"/>
</dbReference>
<evidence type="ECO:0000313" key="3">
    <source>
        <dbReference type="EMBL" id="MCF4101464.1"/>
    </source>
</evidence>
<keyword evidence="4" id="KW-1185">Reference proteome</keyword>
<proteinExistence type="predicted"/>
<evidence type="ECO:0000313" key="4">
    <source>
        <dbReference type="Proteomes" id="UP001179363"/>
    </source>
</evidence>
<dbReference type="Pfam" id="PF10728">
    <property type="entry name" value="DUF2520"/>
    <property type="match status" value="1"/>
</dbReference>
<feature type="domain" description="Putative oxidoreductase/dehydrogenase Rossmann-like" evidence="1">
    <location>
        <begin position="3"/>
        <end position="103"/>
    </location>
</feature>
<evidence type="ECO:0000259" key="1">
    <source>
        <dbReference type="Pfam" id="PF10727"/>
    </source>
</evidence>
<dbReference type="Proteomes" id="UP001179363">
    <property type="component" value="Unassembled WGS sequence"/>
</dbReference>
<protein>
    <submittedName>
        <fullName evidence="3">DUF2520 domain-containing protein</fullName>
    </submittedName>
</protein>
<dbReference type="SUPFAM" id="SSF48179">
    <property type="entry name" value="6-phosphogluconate dehydrogenase C-terminal domain-like"/>
    <property type="match status" value="1"/>
</dbReference>
<dbReference type="SUPFAM" id="SSF51735">
    <property type="entry name" value="NAD(P)-binding Rossmann-fold domains"/>
    <property type="match status" value="1"/>
</dbReference>
<organism evidence="3 4">
    <name type="scientific">Gillisia lutea</name>
    <dbReference type="NCBI Taxonomy" id="2909668"/>
    <lineage>
        <taxon>Bacteria</taxon>
        <taxon>Pseudomonadati</taxon>
        <taxon>Bacteroidota</taxon>
        <taxon>Flavobacteriia</taxon>
        <taxon>Flavobacteriales</taxon>
        <taxon>Flavobacteriaceae</taxon>
        <taxon>Gillisia</taxon>
    </lineage>
</organism>
<dbReference type="InterPro" id="IPR008927">
    <property type="entry name" value="6-PGluconate_DH-like_C_sf"/>
</dbReference>
<feature type="domain" description="DUF2520" evidence="2">
    <location>
        <begin position="122"/>
        <end position="245"/>
    </location>
</feature>
<dbReference type="InterPro" id="IPR036291">
    <property type="entry name" value="NAD(P)-bd_dom_sf"/>
</dbReference>
<name>A0ABS9EF12_9FLAO</name>
<dbReference type="InterPro" id="IPR018931">
    <property type="entry name" value="DUF2520"/>
</dbReference>
<gene>
    <name evidence="3" type="ORF">L1I30_07295</name>
</gene>
<reference evidence="3" key="1">
    <citation type="submission" date="2022-01" db="EMBL/GenBank/DDBJ databases">
        <title>Gillisia lutea sp. nov., isolated from marine plastic residues from the Malvarosa beach (Valencia, Spain).</title>
        <authorList>
            <person name="Vidal-Verdu A."/>
            <person name="Molina-Menor E."/>
            <person name="Satari L."/>
            <person name="Pascual J."/>
            <person name="Pereto J."/>
            <person name="Porcar M."/>
        </authorList>
    </citation>
    <scope>NUCLEOTIDE SEQUENCE</scope>
    <source>
        <strain evidence="3">M10.2A</strain>
    </source>
</reference>
<accession>A0ABS9EF12</accession>
<dbReference type="PANTHER" id="PTHR40459">
    <property type="entry name" value="CONSERVED HYPOTHETICAL ALANINE AND LEUCINE RICH PROTEIN"/>
    <property type="match status" value="1"/>
</dbReference>